<name>A0A5J5EJF8_9PEZI</name>
<dbReference type="EMBL" id="VXIS01000242">
    <property type="protein sequence ID" value="KAA8895825.1"/>
    <property type="molecule type" value="Genomic_DNA"/>
</dbReference>
<keyword evidence="4" id="KW-1185">Reference proteome</keyword>
<accession>A0A5J5EJF8</accession>
<organism evidence="3 4">
    <name type="scientific">Sphaerosporella brunnea</name>
    <dbReference type="NCBI Taxonomy" id="1250544"/>
    <lineage>
        <taxon>Eukaryota</taxon>
        <taxon>Fungi</taxon>
        <taxon>Dikarya</taxon>
        <taxon>Ascomycota</taxon>
        <taxon>Pezizomycotina</taxon>
        <taxon>Pezizomycetes</taxon>
        <taxon>Pezizales</taxon>
        <taxon>Pyronemataceae</taxon>
        <taxon>Sphaerosporella</taxon>
    </lineage>
</organism>
<dbReference type="Pfam" id="PF00701">
    <property type="entry name" value="DHDPS"/>
    <property type="match status" value="1"/>
</dbReference>
<dbReference type="PANTHER" id="PTHR12128">
    <property type="entry name" value="DIHYDRODIPICOLINATE SYNTHASE"/>
    <property type="match status" value="1"/>
</dbReference>
<evidence type="ECO:0000256" key="1">
    <source>
        <dbReference type="ARBA" id="ARBA00023239"/>
    </source>
</evidence>
<evidence type="ECO:0000313" key="4">
    <source>
        <dbReference type="Proteomes" id="UP000326924"/>
    </source>
</evidence>
<evidence type="ECO:0000313" key="3">
    <source>
        <dbReference type="EMBL" id="KAA8895825.1"/>
    </source>
</evidence>
<dbReference type="InterPro" id="IPR002220">
    <property type="entry name" value="DapA-like"/>
</dbReference>
<dbReference type="OrthoDB" id="191315at2759"/>
<gene>
    <name evidence="3" type="ORF">FN846DRAFT_784516</name>
</gene>
<reference evidence="3 4" key="1">
    <citation type="submission" date="2019-09" db="EMBL/GenBank/DDBJ databases">
        <title>Draft genome of the ectomycorrhizal ascomycete Sphaerosporella brunnea.</title>
        <authorList>
            <consortium name="DOE Joint Genome Institute"/>
            <person name="Benucci G.M."/>
            <person name="Marozzi G."/>
            <person name="Antonielli L."/>
            <person name="Sanchez S."/>
            <person name="Marco P."/>
            <person name="Wang X."/>
            <person name="Falini L.B."/>
            <person name="Barry K."/>
            <person name="Haridas S."/>
            <person name="Lipzen A."/>
            <person name="Labutti K."/>
            <person name="Grigoriev I.V."/>
            <person name="Murat C."/>
            <person name="Martin F."/>
            <person name="Albertini E."/>
            <person name="Donnini D."/>
            <person name="Bonito G."/>
        </authorList>
    </citation>
    <scope>NUCLEOTIDE SEQUENCE [LARGE SCALE GENOMIC DNA]</scope>
    <source>
        <strain evidence="3 4">Sb_GMNB300</strain>
    </source>
</reference>
<dbReference type="SMART" id="SM01130">
    <property type="entry name" value="DHDPS"/>
    <property type="match status" value="1"/>
</dbReference>
<dbReference type="AlphaFoldDB" id="A0A5J5EJF8"/>
<dbReference type="PANTHER" id="PTHR12128:SF68">
    <property type="entry name" value="DIHYDRODIPICOLINATE SYNTHETASE"/>
    <property type="match status" value="1"/>
</dbReference>
<dbReference type="Proteomes" id="UP000326924">
    <property type="component" value="Unassembled WGS sequence"/>
</dbReference>
<dbReference type="InterPro" id="IPR013785">
    <property type="entry name" value="Aldolase_TIM"/>
</dbReference>
<keyword evidence="1" id="KW-0456">Lyase</keyword>
<dbReference type="PROSITE" id="PS00665">
    <property type="entry name" value="DHDPS_1"/>
    <property type="match status" value="1"/>
</dbReference>
<sequence length="339" mass="35465">MAAAAPPHGIWVPVPTFFARKAAADYSPVSPPLDPDTQLSHAVFLANAGVRGLVLLGSTGEAVHVTRAERVALVKHLREGLAAAGFPAFPLMAGTAANSVDETAALLAASKEAGADYGLVLAPSYFAGVTSQEGVVAWFAAVAARSPMPILIYHYPGVSNNLKITPATVRTLAAHPNIVGAKFSHGDISAHCQVALDPAIDHERFALFTGLGQHLFPAVQVGVAGAIDGLAAFYPASMVRLFELASADEMGSKQREEARRIQWAASRAEELVVGCGVVGIKEAVARVCGFGDADGTRLPLLGGLGDQEWKRWEPVMAEMERVEKAVRSGGPLYSSLDGP</sequence>
<evidence type="ECO:0000256" key="2">
    <source>
        <dbReference type="ARBA" id="ARBA00023270"/>
    </source>
</evidence>
<dbReference type="InParanoid" id="A0A5J5EJF8"/>
<proteinExistence type="predicted"/>
<dbReference type="InterPro" id="IPR020624">
    <property type="entry name" value="Schiff_base-form_aldolases_CS"/>
</dbReference>
<dbReference type="CDD" id="cd00408">
    <property type="entry name" value="DHDPS-like"/>
    <property type="match status" value="1"/>
</dbReference>
<dbReference type="SUPFAM" id="SSF51569">
    <property type="entry name" value="Aldolase"/>
    <property type="match status" value="1"/>
</dbReference>
<dbReference type="GO" id="GO:0008840">
    <property type="term" value="F:4-hydroxy-tetrahydrodipicolinate synthase activity"/>
    <property type="evidence" value="ECO:0007669"/>
    <property type="project" value="TreeGrafter"/>
</dbReference>
<protein>
    <submittedName>
        <fullName evidence="3">Dihydrodipicolinate synthase</fullName>
    </submittedName>
</protein>
<dbReference type="PRINTS" id="PR00146">
    <property type="entry name" value="DHPICSNTHASE"/>
</dbReference>
<comment type="caution">
    <text evidence="3">The sequence shown here is derived from an EMBL/GenBank/DDBJ whole genome shotgun (WGS) entry which is preliminary data.</text>
</comment>
<dbReference type="Gene3D" id="3.20.20.70">
    <property type="entry name" value="Aldolase class I"/>
    <property type="match status" value="1"/>
</dbReference>
<keyword evidence="2" id="KW-0704">Schiff base</keyword>